<feature type="transmembrane region" description="Helical" evidence="13">
    <location>
        <begin position="387"/>
        <end position="410"/>
    </location>
</feature>
<evidence type="ECO:0000256" key="11">
    <source>
        <dbReference type="ARBA" id="ARBA00023201"/>
    </source>
</evidence>
<evidence type="ECO:0000256" key="4">
    <source>
        <dbReference type="ARBA" id="ARBA00022475"/>
    </source>
</evidence>
<feature type="transmembrane region" description="Helical" evidence="13">
    <location>
        <begin position="245"/>
        <end position="263"/>
    </location>
</feature>
<name>A0A843AC70_METAZ</name>
<keyword evidence="8" id="KW-0915">Sodium</keyword>
<accession>A0A843AC70</accession>
<feature type="transmembrane region" description="Helical" evidence="13">
    <location>
        <begin position="73"/>
        <end position="93"/>
    </location>
</feature>
<feature type="transmembrane region" description="Helical" evidence="13">
    <location>
        <begin position="416"/>
        <end position="436"/>
    </location>
</feature>
<keyword evidence="3" id="KW-0813">Transport</keyword>
<evidence type="ECO:0000256" key="2">
    <source>
        <dbReference type="ARBA" id="ARBA00006434"/>
    </source>
</evidence>
<evidence type="ECO:0000256" key="3">
    <source>
        <dbReference type="ARBA" id="ARBA00022448"/>
    </source>
</evidence>
<keyword evidence="10 13" id="KW-0472">Membrane</keyword>
<dbReference type="PANTHER" id="PTHR48086:SF3">
    <property type="entry name" value="SODIUM_PROLINE SYMPORTER"/>
    <property type="match status" value="1"/>
</dbReference>
<dbReference type="CDD" id="cd10322">
    <property type="entry name" value="SLC5sbd"/>
    <property type="match status" value="1"/>
</dbReference>
<feature type="transmembrane region" description="Helical" evidence="13">
    <location>
        <begin position="186"/>
        <end position="206"/>
    </location>
</feature>
<protein>
    <submittedName>
        <fullName evidence="14">Sodium:solute symporter family protein</fullName>
    </submittedName>
</protein>
<evidence type="ECO:0000256" key="5">
    <source>
        <dbReference type="ARBA" id="ARBA00022692"/>
    </source>
</evidence>
<dbReference type="EMBL" id="JADIIN010000020">
    <property type="protein sequence ID" value="MBF4468274.1"/>
    <property type="molecule type" value="Genomic_DNA"/>
</dbReference>
<proteinExistence type="inferred from homology"/>
<sequence length="536" mass="58601">MNLIILSIVFLVYFFVVGYVGYIAWKSTKSSDEFMVAGRKTHPYIMALSYGATFISTAAIVGFGGIAGQFGMSLLWLVFLNILVGVFIAFIFMGKRTRKMGHNLGSLTFPEFLSRRFDSRFIQYFSGGIIFFGMPIYASVVLIGAARFMETSLSISFTLSLLILSIFVAFYVIFGGIRGVMYTEAVQGTIMFFGMIFLLIFTYWILGGVTESQTALTNLAPHFPASAQALGGTGWTTFPTLGSPFWWTLVSTIIMGVGIGVLAQPQLIVRFMTVKSDKELNRAVLMGGLFIAVITGSAYIVGSLSNVYFFNTLGQISVDVVGGNVDKIIPTFINFALPEWFVYIFLLTLLAAAMSTLSSQYHAQGTSLGRDIYETLKKKKNIESISLTRIGILIAVVLAFVLSLILPGSVVAQGTALFYGICAAAFLSVYICALFWKRTTREGAIAGIVSGTVTSLFWLIFVYGKTAEGLGICQFLTGQPMLISAMPWPAIDALIVAVPISFIFTIVVSLLTKPMDQEQLDKCYKGFKSNKKIEGK</sequence>
<feature type="transmembrane region" description="Helical" evidence="13">
    <location>
        <begin position="155"/>
        <end position="174"/>
    </location>
</feature>
<reference evidence="14" key="1">
    <citation type="submission" date="2020-10" db="EMBL/GenBank/DDBJ databases">
        <title>Dehalococcoides mccartyi of a TCE/Cr reducing biochatode.</title>
        <authorList>
            <person name="Matturro B."/>
        </authorList>
    </citation>
    <scope>NUCLEOTIDE SEQUENCE</scope>
    <source>
        <strain evidence="14">Bin4</strain>
    </source>
</reference>
<evidence type="ECO:0000256" key="1">
    <source>
        <dbReference type="ARBA" id="ARBA00004651"/>
    </source>
</evidence>
<feature type="transmembrane region" description="Helical" evidence="13">
    <location>
        <begin position="490"/>
        <end position="512"/>
    </location>
</feature>
<evidence type="ECO:0000256" key="13">
    <source>
        <dbReference type="SAM" id="Phobius"/>
    </source>
</evidence>
<comment type="similarity">
    <text evidence="2 12">Belongs to the sodium:solute symporter (SSF) (TC 2.A.21) family.</text>
</comment>
<dbReference type="InterPro" id="IPR050277">
    <property type="entry name" value="Sodium:Solute_Symporter"/>
</dbReference>
<evidence type="ECO:0000256" key="6">
    <source>
        <dbReference type="ARBA" id="ARBA00022847"/>
    </source>
</evidence>
<evidence type="ECO:0000256" key="9">
    <source>
        <dbReference type="ARBA" id="ARBA00023065"/>
    </source>
</evidence>
<feature type="transmembrane region" description="Helical" evidence="13">
    <location>
        <begin position="45"/>
        <end position="67"/>
    </location>
</feature>
<dbReference type="Pfam" id="PF00474">
    <property type="entry name" value="SSF"/>
    <property type="match status" value="1"/>
</dbReference>
<dbReference type="GO" id="GO:0005298">
    <property type="term" value="F:proline:sodium symporter activity"/>
    <property type="evidence" value="ECO:0007669"/>
    <property type="project" value="TreeGrafter"/>
</dbReference>
<evidence type="ECO:0000256" key="7">
    <source>
        <dbReference type="ARBA" id="ARBA00022989"/>
    </source>
</evidence>
<evidence type="ECO:0000256" key="8">
    <source>
        <dbReference type="ARBA" id="ARBA00023053"/>
    </source>
</evidence>
<evidence type="ECO:0000256" key="10">
    <source>
        <dbReference type="ARBA" id="ARBA00023136"/>
    </source>
</evidence>
<comment type="subcellular location">
    <subcellularLocation>
        <location evidence="1">Cell membrane</location>
        <topology evidence="1">Multi-pass membrane protein</topology>
    </subcellularLocation>
</comment>
<keyword evidence="7 13" id="KW-1133">Transmembrane helix</keyword>
<dbReference type="InterPro" id="IPR038377">
    <property type="entry name" value="Na/Glc_symporter_sf"/>
</dbReference>
<keyword evidence="9" id="KW-0406">Ion transport</keyword>
<dbReference type="PANTHER" id="PTHR48086">
    <property type="entry name" value="SODIUM/PROLINE SYMPORTER-RELATED"/>
    <property type="match status" value="1"/>
</dbReference>
<evidence type="ECO:0000313" key="15">
    <source>
        <dbReference type="Proteomes" id="UP000658733"/>
    </source>
</evidence>
<dbReference type="GO" id="GO:0015824">
    <property type="term" value="P:proline transport"/>
    <property type="evidence" value="ECO:0007669"/>
    <property type="project" value="TreeGrafter"/>
</dbReference>
<feature type="transmembrane region" description="Helical" evidence="13">
    <location>
        <begin position="283"/>
        <end position="302"/>
    </location>
</feature>
<dbReference type="AlphaFoldDB" id="A0A843AC70"/>
<dbReference type="GO" id="GO:0015193">
    <property type="term" value="F:L-proline transmembrane transporter activity"/>
    <property type="evidence" value="ECO:0007669"/>
    <property type="project" value="TreeGrafter"/>
</dbReference>
<evidence type="ECO:0000313" key="14">
    <source>
        <dbReference type="EMBL" id="MBF4468274.1"/>
    </source>
</evidence>
<keyword evidence="5 13" id="KW-0812">Transmembrane</keyword>
<keyword evidence="4" id="KW-1003">Cell membrane</keyword>
<gene>
    <name evidence="14" type="ORF">ISP01_02605</name>
</gene>
<comment type="caution">
    <text evidence="14">The sequence shown here is derived from an EMBL/GenBank/DDBJ whole genome shotgun (WGS) entry which is preliminary data.</text>
</comment>
<organism evidence="14 15">
    <name type="scientific">Methanobrevibacter arboriphilus</name>
    <dbReference type="NCBI Taxonomy" id="39441"/>
    <lineage>
        <taxon>Archaea</taxon>
        <taxon>Methanobacteriati</taxon>
        <taxon>Methanobacteriota</taxon>
        <taxon>Methanomada group</taxon>
        <taxon>Methanobacteria</taxon>
        <taxon>Methanobacteriales</taxon>
        <taxon>Methanobacteriaceae</taxon>
        <taxon>Methanobrevibacter</taxon>
    </lineage>
</organism>
<dbReference type="PROSITE" id="PS50283">
    <property type="entry name" value="NA_SOLUT_SYMP_3"/>
    <property type="match status" value="1"/>
</dbReference>
<dbReference type="NCBIfam" id="TIGR00813">
    <property type="entry name" value="sss"/>
    <property type="match status" value="1"/>
</dbReference>
<dbReference type="RefSeq" id="WP_278522016.1">
    <property type="nucleotide sequence ID" value="NZ_JADIIN010000020.1"/>
</dbReference>
<evidence type="ECO:0000256" key="12">
    <source>
        <dbReference type="RuleBase" id="RU362091"/>
    </source>
</evidence>
<keyword evidence="6" id="KW-0769">Symport</keyword>
<keyword evidence="11" id="KW-0739">Sodium transport</keyword>
<dbReference type="GO" id="GO:0005886">
    <property type="term" value="C:plasma membrane"/>
    <property type="evidence" value="ECO:0007669"/>
    <property type="project" value="UniProtKB-SubCell"/>
</dbReference>
<dbReference type="Gene3D" id="1.20.1730.10">
    <property type="entry name" value="Sodium/glucose cotransporter"/>
    <property type="match status" value="1"/>
</dbReference>
<feature type="transmembrane region" description="Helical" evidence="13">
    <location>
        <begin position="6"/>
        <end position="25"/>
    </location>
</feature>
<dbReference type="InterPro" id="IPR001734">
    <property type="entry name" value="Na/solute_symporter"/>
</dbReference>
<dbReference type="Proteomes" id="UP000658733">
    <property type="component" value="Unassembled WGS sequence"/>
</dbReference>
<feature type="transmembrane region" description="Helical" evidence="13">
    <location>
        <begin position="443"/>
        <end position="461"/>
    </location>
</feature>
<feature type="transmembrane region" description="Helical" evidence="13">
    <location>
        <begin position="124"/>
        <end position="149"/>
    </location>
</feature>